<organism evidence="3 5">
    <name type="scientific">Micromonospora aurantiaca</name>
    <name type="common">nom. illeg.</name>
    <dbReference type="NCBI Taxonomy" id="47850"/>
    <lineage>
        <taxon>Bacteria</taxon>
        <taxon>Bacillati</taxon>
        <taxon>Actinomycetota</taxon>
        <taxon>Actinomycetes</taxon>
        <taxon>Micromonosporales</taxon>
        <taxon>Micromonosporaceae</taxon>
        <taxon>Micromonospora</taxon>
    </lineage>
</organism>
<dbReference type="Proteomes" id="UP000253958">
    <property type="component" value="Chromosome"/>
</dbReference>
<name>A0A1C6TIK5_9ACTN</name>
<dbReference type="EMBL" id="WAAR01000241">
    <property type="protein sequence ID" value="KAB1102097.1"/>
    <property type="molecule type" value="Genomic_DNA"/>
</dbReference>
<gene>
    <name evidence="3" type="ORF">DVH21_03225</name>
    <name evidence="4" type="ORF">F6X54_31315</name>
</gene>
<sequence>MTLPAVPVSTLPEQPPTAATPSPAERVLDRALRVAGGVVTVWAGVLLALLDLIFATWAWETVQGRSGGLRALLGVGLVAAGVVAVVATTVLLGRFAHRSTGTRWAVALGALPWFLVIVVGGFRTVEGDLALAGDNVLGLALIVAGAVTFAVLGFRHLVTPPDAR</sequence>
<evidence type="ECO:0000313" key="4">
    <source>
        <dbReference type="EMBL" id="KAB1102097.1"/>
    </source>
</evidence>
<keyword evidence="2" id="KW-1133">Transmembrane helix</keyword>
<reference evidence="3 5" key="2">
    <citation type="submission" date="2018-08" db="EMBL/GenBank/DDBJ databases">
        <title>Streptomyces kandeliansis sp. nov., an endophytic bacterium isolated from mangrove plant.</title>
        <authorList>
            <person name="Wang R."/>
        </authorList>
    </citation>
    <scope>NUCLEOTIDE SEQUENCE [LARGE SCALE GENOMIC DNA]</scope>
    <source>
        <strain evidence="3">110B</strain>
        <strain evidence="5">H14(2018)</strain>
    </source>
</reference>
<dbReference type="OMA" id="VEVFWLP"/>
<reference evidence="4 6" key="3">
    <citation type="submission" date="2019-09" db="EMBL/GenBank/DDBJ databases">
        <title>High taxonomic diversity of Micromonospora strains isolated from Medicago sativa nodules in different geographical locations.</title>
        <authorList>
            <person name="Martinez-Hidalgo P."/>
            <person name="Flores-Felix J.D."/>
            <person name="Velazquez E."/>
            <person name="Brau L."/>
            <person name="Trujillo M.E."/>
            <person name="Martinez-Molina E."/>
        </authorList>
    </citation>
    <scope>NUCLEOTIDE SEQUENCE [LARGE SCALE GENOMIC DNA]</scope>
    <source>
        <strain evidence="4 6">ALFB5</strain>
    </source>
</reference>
<evidence type="ECO:0000256" key="2">
    <source>
        <dbReference type="SAM" id="Phobius"/>
    </source>
</evidence>
<dbReference type="EMBL" id="CP031263">
    <property type="protein sequence ID" value="AXH89013.1"/>
    <property type="molecule type" value="Genomic_DNA"/>
</dbReference>
<keyword evidence="6" id="KW-1185">Reference proteome</keyword>
<dbReference type="RefSeq" id="WP_013288438.1">
    <property type="nucleotide sequence ID" value="NZ_JACSZY010000263.1"/>
</dbReference>
<protein>
    <submittedName>
        <fullName evidence="3">Uncharacterized protein</fullName>
    </submittedName>
</protein>
<evidence type="ECO:0000313" key="6">
    <source>
        <dbReference type="Proteomes" id="UP000471364"/>
    </source>
</evidence>
<feature type="region of interest" description="Disordered" evidence="1">
    <location>
        <begin position="1"/>
        <end position="22"/>
    </location>
</feature>
<evidence type="ECO:0000256" key="1">
    <source>
        <dbReference type="SAM" id="MobiDB-lite"/>
    </source>
</evidence>
<evidence type="ECO:0000313" key="5">
    <source>
        <dbReference type="Proteomes" id="UP000253958"/>
    </source>
</evidence>
<feature type="transmembrane region" description="Helical" evidence="2">
    <location>
        <begin position="34"/>
        <end position="59"/>
    </location>
</feature>
<feature type="transmembrane region" description="Helical" evidence="2">
    <location>
        <begin position="137"/>
        <end position="158"/>
    </location>
</feature>
<dbReference type="AlphaFoldDB" id="A0A1C6TIK5"/>
<keyword evidence="2" id="KW-0472">Membrane</keyword>
<evidence type="ECO:0000313" key="3">
    <source>
        <dbReference type="EMBL" id="AXH89013.1"/>
    </source>
</evidence>
<keyword evidence="2" id="KW-0812">Transmembrane</keyword>
<reference evidence="3 5" key="1">
    <citation type="submission" date="2018-07" db="EMBL/GenBank/DDBJ databases">
        <authorList>
            <person name="Ye Y."/>
        </authorList>
    </citation>
    <scope>NUCLEOTIDE SEQUENCE [LARGE SCALE GENOMIC DNA]</scope>
    <source>
        <strain evidence="3">110B</strain>
        <strain evidence="5">H14(2018)</strain>
    </source>
</reference>
<feature type="transmembrane region" description="Helical" evidence="2">
    <location>
        <begin position="71"/>
        <end position="92"/>
    </location>
</feature>
<accession>A0A1C6TIK5</accession>
<dbReference type="Proteomes" id="UP000471364">
    <property type="component" value="Unassembled WGS sequence"/>
</dbReference>
<feature type="transmembrane region" description="Helical" evidence="2">
    <location>
        <begin position="104"/>
        <end position="125"/>
    </location>
</feature>
<proteinExistence type="predicted"/>